<feature type="domain" description="C2H2-type" evidence="2">
    <location>
        <begin position="199"/>
        <end position="222"/>
    </location>
</feature>
<evidence type="ECO:0000313" key="4">
    <source>
        <dbReference type="Proteomes" id="UP001365128"/>
    </source>
</evidence>
<dbReference type="PROSITE" id="PS00028">
    <property type="entry name" value="ZINC_FINGER_C2H2_1"/>
    <property type="match status" value="1"/>
</dbReference>
<evidence type="ECO:0000256" key="1">
    <source>
        <dbReference type="SAM" id="MobiDB-lite"/>
    </source>
</evidence>
<feature type="compositionally biased region" description="Low complexity" evidence="1">
    <location>
        <begin position="463"/>
        <end position="472"/>
    </location>
</feature>
<organism evidence="3 4">
    <name type="scientific">Phyllosticta citricarpa</name>
    <dbReference type="NCBI Taxonomy" id="55181"/>
    <lineage>
        <taxon>Eukaryota</taxon>
        <taxon>Fungi</taxon>
        <taxon>Dikarya</taxon>
        <taxon>Ascomycota</taxon>
        <taxon>Pezizomycotina</taxon>
        <taxon>Dothideomycetes</taxon>
        <taxon>Dothideomycetes incertae sedis</taxon>
        <taxon>Botryosphaeriales</taxon>
        <taxon>Phyllostictaceae</taxon>
        <taxon>Phyllosticta</taxon>
    </lineage>
</organism>
<keyword evidence="4" id="KW-1185">Reference proteome</keyword>
<gene>
    <name evidence="3" type="ORF">IWX46DRAFT_164390</name>
</gene>
<protein>
    <recommendedName>
        <fullName evidence="2">C2H2-type domain-containing protein</fullName>
    </recommendedName>
</protein>
<feature type="region of interest" description="Disordered" evidence="1">
    <location>
        <begin position="453"/>
        <end position="495"/>
    </location>
</feature>
<feature type="compositionally biased region" description="Low complexity" evidence="1">
    <location>
        <begin position="13"/>
        <end position="29"/>
    </location>
</feature>
<dbReference type="InterPro" id="IPR013087">
    <property type="entry name" value="Znf_C2H2_type"/>
</dbReference>
<dbReference type="EMBL" id="JBBPDW010000022">
    <property type="protein sequence ID" value="KAK7543001.1"/>
    <property type="molecule type" value="Genomic_DNA"/>
</dbReference>
<name>A0ABR1M915_9PEZI</name>
<comment type="caution">
    <text evidence="3">The sequence shown here is derived from an EMBL/GenBank/DDBJ whole genome shotgun (WGS) entry which is preliminary data.</text>
</comment>
<evidence type="ECO:0000313" key="3">
    <source>
        <dbReference type="EMBL" id="KAK7543001.1"/>
    </source>
</evidence>
<feature type="compositionally biased region" description="Basic and acidic residues" evidence="1">
    <location>
        <begin position="132"/>
        <end position="143"/>
    </location>
</feature>
<dbReference type="Proteomes" id="UP001365128">
    <property type="component" value="Unassembled WGS sequence"/>
</dbReference>
<feature type="compositionally biased region" description="Low complexity" evidence="1">
    <location>
        <begin position="57"/>
        <end position="74"/>
    </location>
</feature>
<reference evidence="3 4" key="1">
    <citation type="submission" date="2024-04" db="EMBL/GenBank/DDBJ databases">
        <title>Phyllosticta paracitricarpa is synonymous to the EU quarantine fungus P. citricarpa based on phylogenomic analyses.</title>
        <authorList>
            <consortium name="Lawrence Berkeley National Laboratory"/>
            <person name="Van Ingen-Buijs V.A."/>
            <person name="Van Westerhoven A.C."/>
            <person name="Haridas S."/>
            <person name="Skiadas P."/>
            <person name="Martin F."/>
            <person name="Groenewald J.Z."/>
            <person name="Crous P.W."/>
            <person name="Seidl M.F."/>
        </authorList>
    </citation>
    <scope>NUCLEOTIDE SEQUENCE [LARGE SCALE GENOMIC DNA]</scope>
    <source>
        <strain evidence="3 4">CBS 122670</strain>
    </source>
</reference>
<accession>A0ABR1M915</accession>
<sequence length="561" mass="61367">MAPKRCPSRRYISSESNSSNTSGVVSNSNARPSTDSVTTMFSSFINASNPSSVDGASRPPSSSKHSLSLSRKPSITSAFRFSRKVSTSSTSSSATTNSSKFSTRKDSGIVVSDKPLPPLPSKTSKPSVSKPKPHEPPKAEPYHRRYQSQPQHPVTAKPVTLPKPVTLYACTFCPYTSYSKSHWQLHEEEYHEQPIRWTCPDARCHRFFFSEAKYRRHHAETHACRCCALDRDEERRDCATAAAAAQLAGSGAAHHKLLNETPKICAEHAMLRVHSKRAFGCGFCVRLLRSWGDRCEHVARHYERGDAGDGVQVAPVPAPSKRASMTGGSKADWDFSLLVGSLMQQRVLAGAWEAVLTERHGADKRAWPRMRWEGPNNKDGRELVRLMEQHGMVRDRARSTAELAYDLGRAGAEAESQLQQNRKGRETMLNQATAAGGIGRSKTVVKASKALQELTGGGDADKTSSSSTSSSTVHPRRFSASTTRPRTAPASKDSQLVKGEPLILSPYDQAAADFARKDIEMLTHEIDRQLTCGGAVSLFNDPWGSPAFASTPVAVEYRAVS</sequence>
<dbReference type="SMART" id="SM00355">
    <property type="entry name" value="ZnF_C2H2"/>
    <property type="match status" value="3"/>
</dbReference>
<feature type="compositionally biased region" description="Low complexity" evidence="1">
    <location>
        <begin position="121"/>
        <end position="130"/>
    </location>
</feature>
<feature type="region of interest" description="Disordered" evidence="1">
    <location>
        <begin position="1"/>
        <end position="158"/>
    </location>
</feature>
<feature type="compositionally biased region" description="Polar residues" evidence="1">
    <location>
        <begin position="30"/>
        <end position="54"/>
    </location>
</feature>
<evidence type="ECO:0000259" key="2">
    <source>
        <dbReference type="PROSITE" id="PS00028"/>
    </source>
</evidence>
<proteinExistence type="predicted"/>
<feature type="compositionally biased region" description="Low complexity" evidence="1">
    <location>
        <begin position="86"/>
        <end position="101"/>
    </location>
</feature>